<evidence type="ECO:0000256" key="4">
    <source>
        <dbReference type="ARBA" id="ARBA00022833"/>
    </source>
</evidence>
<dbReference type="PANTHER" id="PTHR13173:SF10">
    <property type="entry name" value="WW DOMAIN-BINDING PROTEIN 4"/>
    <property type="match status" value="1"/>
</dbReference>
<dbReference type="GO" id="GO:0003723">
    <property type="term" value="F:RNA binding"/>
    <property type="evidence" value="ECO:0007669"/>
    <property type="project" value="TreeGrafter"/>
</dbReference>
<dbReference type="InterPro" id="IPR000690">
    <property type="entry name" value="Matrin/U1-C_Znf_C2H2"/>
</dbReference>
<dbReference type="InterPro" id="IPR013085">
    <property type="entry name" value="U1-CZ_Znf_C2H2"/>
</dbReference>
<dbReference type="PANTHER" id="PTHR13173">
    <property type="entry name" value="WW DOMAIN BINDING PROTEIN 4"/>
    <property type="match status" value="1"/>
</dbReference>
<dbReference type="InParanoid" id="K3WLJ6"/>
<evidence type="ECO:0000256" key="3">
    <source>
        <dbReference type="ARBA" id="ARBA00022771"/>
    </source>
</evidence>
<accession>K3WLJ6</accession>
<evidence type="ECO:0000256" key="5">
    <source>
        <dbReference type="ARBA" id="ARBA00023242"/>
    </source>
</evidence>
<dbReference type="EnsemblProtists" id="PYU1_T005838">
    <property type="protein sequence ID" value="PYU1_T005838"/>
    <property type="gene ID" value="PYU1_G005826"/>
</dbReference>
<dbReference type="Pfam" id="PF06220">
    <property type="entry name" value="zf-U1"/>
    <property type="match status" value="1"/>
</dbReference>
<dbReference type="EMBL" id="GL376573">
    <property type="status" value="NOT_ANNOTATED_CDS"/>
    <property type="molecule type" value="Genomic_DNA"/>
</dbReference>
<dbReference type="PROSITE" id="PS50171">
    <property type="entry name" value="ZF_MATRIN"/>
    <property type="match status" value="1"/>
</dbReference>
<dbReference type="VEuPathDB" id="FungiDB:PYU1_G005826"/>
<keyword evidence="2" id="KW-0479">Metal-binding</keyword>
<dbReference type="AlphaFoldDB" id="K3WLJ6"/>
<evidence type="ECO:0000313" key="10">
    <source>
        <dbReference type="Proteomes" id="UP000019132"/>
    </source>
</evidence>
<protein>
    <recommendedName>
        <fullName evidence="8">Matrin-type domain-containing protein</fullName>
    </recommendedName>
</protein>
<dbReference type="HOGENOM" id="CLU_666433_0_0_1"/>
<evidence type="ECO:0000256" key="1">
    <source>
        <dbReference type="ARBA" id="ARBA00004123"/>
    </source>
</evidence>
<feature type="domain" description="Matrin-type" evidence="8">
    <location>
        <begin position="5"/>
        <end position="36"/>
    </location>
</feature>
<dbReference type="eggNOG" id="KOG0150">
    <property type="taxonomic scope" value="Eukaryota"/>
</dbReference>
<evidence type="ECO:0000256" key="7">
    <source>
        <dbReference type="SAM" id="MobiDB-lite"/>
    </source>
</evidence>
<keyword evidence="5" id="KW-0539">Nucleus</keyword>
<sequence length="370" mass="42220">MVERHYCKFCNVWMQGDKTAIKHHEQGKKHKELVEETLKQKRKAKSEAYHSERDLQDQLREIEEAAQAKYAQDMARSGVLPPPPPRRGGQAPPPPPRQPGARGKRSQRSRSDTREEEEVVEQEEPKEDDHGIYAIRGEVFLEGKRHEDKLETGSACQIWVEELDEWLDALIEKTVVHTIPNTDLSFRRFTITYMVPGVPQPTTETEVRSDRLRIKMPAGVTLETAQRMILEMQNGDTTTVEEAVKAQVVIDEETGMGEWSTVVVREIDESEEAIAQREAEAQAEADKIAEEEKRREALEDFSSQGDNALGAFNPWGGSYKGVQIDKDLSEVKRAREEEIMITTNGSVDFKKRKKANLGKKQKRIRSEDDD</sequence>
<reference evidence="9" key="3">
    <citation type="submission" date="2015-02" db="UniProtKB">
        <authorList>
            <consortium name="EnsemblProtists"/>
        </authorList>
    </citation>
    <scope>IDENTIFICATION</scope>
    <source>
        <strain evidence="9">DAOM BR144</strain>
    </source>
</reference>
<evidence type="ECO:0000259" key="8">
    <source>
        <dbReference type="PROSITE" id="PS50171"/>
    </source>
</evidence>
<feature type="region of interest" description="Disordered" evidence="7">
    <location>
        <begin position="38"/>
        <end position="133"/>
    </location>
</feature>
<feature type="compositionally biased region" description="Acidic residues" evidence="7">
    <location>
        <begin position="114"/>
        <end position="126"/>
    </location>
</feature>
<feature type="compositionally biased region" description="Pro residues" evidence="7">
    <location>
        <begin position="80"/>
        <end position="98"/>
    </location>
</feature>
<dbReference type="SUPFAM" id="SSF57667">
    <property type="entry name" value="beta-beta-alpha zinc fingers"/>
    <property type="match status" value="1"/>
</dbReference>
<dbReference type="Proteomes" id="UP000019132">
    <property type="component" value="Unassembled WGS sequence"/>
</dbReference>
<reference evidence="10" key="1">
    <citation type="journal article" date="2010" name="Genome Biol.">
        <title>Genome sequence of the necrotrophic plant pathogen Pythium ultimum reveals original pathogenicity mechanisms and effector repertoire.</title>
        <authorList>
            <person name="Levesque C.A."/>
            <person name="Brouwer H."/>
            <person name="Cano L."/>
            <person name="Hamilton J.P."/>
            <person name="Holt C."/>
            <person name="Huitema E."/>
            <person name="Raffaele S."/>
            <person name="Robideau G.P."/>
            <person name="Thines M."/>
            <person name="Win J."/>
            <person name="Zerillo M.M."/>
            <person name="Beakes G.W."/>
            <person name="Boore J.L."/>
            <person name="Busam D."/>
            <person name="Dumas B."/>
            <person name="Ferriera S."/>
            <person name="Fuerstenberg S.I."/>
            <person name="Gachon C.M."/>
            <person name="Gaulin E."/>
            <person name="Govers F."/>
            <person name="Grenville-Briggs L."/>
            <person name="Horner N."/>
            <person name="Hostetler J."/>
            <person name="Jiang R.H."/>
            <person name="Johnson J."/>
            <person name="Krajaejun T."/>
            <person name="Lin H."/>
            <person name="Meijer H.J."/>
            <person name="Moore B."/>
            <person name="Morris P."/>
            <person name="Phuntmart V."/>
            <person name="Puiu D."/>
            <person name="Shetty J."/>
            <person name="Stajich J.E."/>
            <person name="Tripathy S."/>
            <person name="Wawra S."/>
            <person name="van West P."/>
            <person name="Whitty B.R."/>
            <person name="Coutinho P.M."/>
            <person name="Henrissat B."/>
            <person name="Martin F."/>
            <person name="Thomas P.D."/>
            <person name="Tyler B.M."/>
            <person name="De Vries R.P."/>
            <person name="Kamoun S."/>
            <person name="Yandell M."/>
            <person name="Tisserat N."/>
            <person name="Buell C.R."/>
        </authorList>
    </citation>
    <scope>NUCLEOTIDE SEQUENCE</scope>
    <source>
        <strain evidence="10">DAOM:BR144</strain>
    </source>
</reference>
<dbReference type="OMA" id="PWGGSYK"/>
<organism evidence="9 10">
    <name type="scientific">Globisporangium ultimum (strain ATCC 200006 / CBS 805.95 / DAOM BR144)</name>
    <name type="common">Pythium ultimum</name>
    <dbReference type="NCBI Taxonomy" id="431595"/>
    <lineage>
        <taxon>Eukaryota</taxon>
        <taxon>Sar</taxon>
        <taxon>Stramenopiles</taxon>
        <taxon>Oomycota</taxon>
        <taxon>Peronosporomycetes</taxon>
        <taxon>Pythiales</taxon>
        <taxon>Pythiaceae</taxon>
        <taxon>Globisporangium</taxon>
    </lineage>
</organism>
<dbReference type="STRING" id="431595.K3WLJ6"/>
<comment type="subcellular location">
    <subcellularLocation>
        <location evidence="1">Nucleus</location>
    </subcellularLocation>
</comment>
<feature type="coiled-coil region" evidence="6">
    <location>
        <begin position="267"/>
        <end position="294"/>
    </location>
</feature>
<dbReference type="GO" id="GO:0008270">
    <property type="term" value="F:zinc ion binding"/>
    <property type="evidence" value="ECO:0007669"/>
    <property type="project" value="UniProtKB-KW"/>
</dbReference>
<dbReference type="GO" id="GO:0071011">
    <property type="term" value="C:precatalytic spliceosome"/>
    <property type="evidence" value="ECO:0007669"/>
    <property type="project" value="TreeGrafter"/>
</dbReference>
<dbReference type="Gene3D" id="3.30.160.60">
    <property type="entry name" value="Classic Zinc Finger"/>
    <property type="match status" value="1"/>
</dbReference>
<keyword evidence="4" id="KW-0862">Zinc</keyword>
<proteinExistence type="predicted"/>
<keyword evidence="6" id="KW-0175">Coiled coil</keyword>
<dbReference type="InterPro" id="IPR040023">
    <property type="entry name" value="WBP4"/>
</dbReference>
<evidence type="ECO:0000256" key="6">
    <source>
        <dbReference type="SAM" id="Coils"/>
    </source>
</evidence>
<dbReference type="InterPro" id="IPR003604">
    <property type="entry name" value="Matrin/U1-like-C_Znf_C2H2"/>
</dbReference>
<name>K3WLJ6_GLOUD</name>
<keyword evidence="10" id="KW-1185">Reference proteome</keyword>
<evidence type="ECO:0000256" key="2">
    <source>
        <dbReference type="ARBA" id="ARBA00022723"/>
    </source>
</evidence>
<keyword evidence="3" id="KW-0863">Zinc-finger</keyword>
<reference evidence="10" key="2">
    <citation type="submission" date="2010-04" db="EMBL/GenBank/DDBJ databases">
        <authorList>
            <person name="Buell R."/>
            <person name="Hamilton J."/>
            <person name="Hostetler J."/>
        </authorList>
    </citation>
    <scope>NUCLEOTIDE SEQUENCE [LARGE SCALE GENOMIC DNA]</scope>
    <source>
        <strain evidence="10">DAOM:BR144</strain>
    </source>
</reference>
<dbReference type="InterPro" id="IPR036236">
    <property type="entry name" value="Znf_C2H2_sf"/>
</dbReference>
<dbReference type="SMART" id="SM00451">
    <property type="entry name" value="ZnF_U1"/>
    <property type="match status" value="1"/>
</dbReference>
<dbReference type="GO" id="GO:0000398">
    <property type="term" value="P:mRNA splicing, via spliceosome"/>
    <property type="evidence" value="ECO:0007669"/>
    <property type="project" value="InterPro"/>
</dbReference>
<evidence type="ECO:0000313" key="9">
    <source>
        <dbReference type="EnsemblProtists" id="PYU1_T005838"/>
    </source>
</evidence>
<feature type="compositionally biased region" description="Basic and acidic residues" evidence="7">
    <location>
        <begin position="38"/>
        <end position="63"/>
    </location>
</feature>